<dbReference type="AlphaFoldDB" id="A0A7G2INM5"/>
<evidence type="ECO:0000313" key="1">
    <source>
        <dbReference type="EMBL" id="CDL38805.1"/>
    </source>
</evidence>
<comment type="caution">
    <text evidence="1">The sequence shown here is derived from an EMBL/GenBank/DDBJ whole genome shotgun (WGS) entry which is preliminary data.</text>
</comment>
<organism evidence="1 2">
    <name type="scientific">Citrobacter freundii</name>
    <dbReference type="NCBI Taxonomy" id="546"/>
    <lineage>
        <taxon>Bacteria</taxon>
        <taxon>Pseudomonadati</taxon>
        <taxon>Pseudomonadota</taxon>
        <taxon>Gammaproteobacteria</taxon>
        <taxon>Enterobacterales</taxon>
        <taxon>Enterobacteriaceae</taxon>
        <taxon>Citrobacter</taxon>
        <taxon>Citrobacter freundii complex</taxon>
    </lineage>
</organism>
<dbReference type="EMBL" id="CBWP010000050">
    <property type="protein sequence ID" value="CDL38805.1"/>
    <property type="molecule type" value="Genomic_DNA"/>
</dbReference>
<reference evidence="1 2" key="1">
    <citation type="submission" date="2013-10" db="EMBL/GenBank/DDBJ databases">
        <title>Antibiotic resistance diversity of beta-lactamase producers in the General Hospital Vienna.</title>
        <authorList>
            <person name="Barisic I."/>
            <person name="Mitteregger D."/>
            <person name="Hirschl A.M."/>
            <person name="Noehammer C."/>
            <person name="Wiesinger-Mayr H."/>
        </authorList>
    </citation>
    <scope>NUCLEOTIDE SEQUENCE [LARGE SCALE GENOMIC DNA]</scope>
    <source>
        <strain evidence="1 2">ISC11</strain>
    </source>
</reference>
<evidence type="ECO:0000313" key="2">
    <source>
        <dbReference type="Proteomes" id="UP000019194"/>
    </source>
</evidence>
<proteinExistence type="predicted"/>
<sequence length="66" mass="7476">MWQVKRIAKALFHTLCCQQILHHNAVYSTCCRRPADGFAITAVKAEHYPHDFPIQAADFNTSAYPA</sequence>
<name>A0A7G2INM5_CITFR</name>
<dbReference type="Proteomes" id="UP000019194">
    <property type="component" value="Unassembled WGS sequence"/>
</dbReference>
<protein>
    <submittedName>
        <fullName evidence="1">Uncharacterized protein</fullName>
    </submittedName>
</protein>
<accession>A0A7G2INM5</accession>